<organism evidence="1 2">
    <name type="scientific">Mycena metata</name>
    <dbReference type="NCBI Taxonomy" id="1033252"/>
    <lineage>
        <taxon>Eukaryota</taxon>
        <taxon>Fungi</taxon>
        <taxon>Dikarya</taxon>
        <taxon>Basidiomycota</taxon>
        <taxon>Agaricomycotina</taxon>
        <taxon>Agaricomycetes</taxon>
        <taxon>Agaricomycetidae</taxon>
        <taxon>Agaricales</taxon>
        <taxon>Marasmiineae</taxon>
        <taxon>Mycenaceae</taxon>
        <taxon>Mycena</taxon>
    </lineage>
</organism>
<evidence type="ECO:0000313" key="2">
    <source>
        <dbReference type="Proteomes" id="UP001215598"/>
    </source>
</evidence>
<dbReference type="SUPFAM" id="SSF48403">
    <property type="entry name" value="Ankyrin repeat"/>
    <property type="match status" value="1"/>
</dbReference>
<name>A0AAD7J0I9_9AGAR</name>
<protein>
    <recommendedName>
        <fullName evidence="3">Ankyrin</fullName>
    </recommendedName>
</protein>
<proteinExistence type="predicted"/>
<dbReference type="Proteomes" id="UP001215598">
    <property type="component" value="Unassembled WGS sequence"/>
</dbReference>
<comment type="caution">
    <text evidence="1">The sequence shown here is derived from an EMBL/GenBank/DDBJ whole genome shotgun (WGS) entry which is preliminary data.</text>
</comment>
<dbReference type="Gene3D" id="1.25.40.20">
    <property type="entry name" value="Ankyrin repeat-containing domain"/>
    <property type="match status" value="1"/>
</dbReference>
<keyword evidence="2" id="KW-1185">Reference proteome</keyword>
<dbReference type="EMBL" id="JARKIB010000052">
    <property type="protein sequence ID" value="KAJ7754500.1"/>
    <property type="molecule type" value="Genomic_DNA"/>
</dbReference>
<accession>A0AAD7J0I9</accession>
<dbReference type="AlphaFoldDB" id="A0AAD7J0I9"/>
<reference evidence="1" key="1">
    <citation type="submission" date="2023-03" db="EMBL/GenBank/DDBJ databases">
        <title>Massive genome expansion in bonnet fungi (Mycena s.s.) driven by repeated elements and novel gene families across ecological guilds.</title>
        <authorList>
            <consortium name="Lawrence Berkeley National Laboratory"/>
            <person name="Harder C.B."/>
            <person name="Miyauchi S."/>
            <person name="Viragh M."/>
            <person name="Kuo A."/>
            <person name="Thoen E."/>
            <person name="Andreopoulos B."/>
            <person name="Lu D."/>
            <person name="Skrede I."/>
            <person name="Drula E."/>
            <person name="Henrissat B."/>
            <person name="Morin E."/>
            <person name="Kohler A."/>
            <person name="Barry K."/>
            <person name="LaButti K."/>
            <person name="Morin E."/>
            <person name="Salamov A."/>
            <person name="Lipzen A."/>
            <person name="Mereny Z."/>
            <person name="Hegedus B."/>
            <person name="Baldrian P."/>
            <person name="Stursova M."/>
            <person name="Weitz H."/>
            <person name="Taylor A."/>
            <person name="Grigoriev I.V."/>
            <person name="Nagy L.G."/>
            <person name="Martin F."/>
            <person name="Kauserud H."/>
        </authorList>
    </citation>
    <scope>NUCLEOTIDE SEQUENCE</scope>
    <source>
        <strain evidence="1">CBHHK182m</strain>
    </source>
</reference>
<gene>
    <name evidence="1" type="ORF">B0H16DRAFT_1832487</name>
</gene>
<evidence type="ECO:0008006" key="3">
    <source>
        <dbReference type="Google" id="ProtNLM"/>
    </source>
</evidence>
<sequence length="430" mass="47675">MKTKKGIKKQSRQSNPQLPRVIWERFKKRYPDSLVFTPLFAELRQTSLDMSELEDPLATDLADSFPQVLTVATATTKGLEGGSWLHFSVTQGDLPLAHESLRLGASVQSLDRRNYSALYFAAVVLKDILLPDGPVSGIYRGSTPSATAPHAFVEQNIQICLLLLEHHADANETHDGLSLLGLACLSDQWDLIRALLRHGANPFPSLSSTQPPIEFLKTVGARRVFTTTISQLSGKPRPRMLCPCGSERALDKCHVTPLPYPDDDLCPCGSGKTHRVCCVKRADMTWVERWDPSEARLKRVCMPGTSTFPALKTNGHVPTQRELRSQLEEVHTILRKLGKSGRVDPAFVALWNDAVDKYILSKVDRRPRQAIENAVKVGLTGGPLYRRCEADGCPKIEGRNGVKLSRCGGCSKFSTVVLHAKYVEDQEIEM</sequence>
<evidence type="ECO:0000313" key="1">
    <source>
        <dbReference type="EMBL" id="KAJ7754500.1"/>
    </source>
</evidence>
<dbReference type="InterPro" id="IPR036770">
    <property type="entry name" value="Ankyrin_rpt-contain_sf"/>
</dbReference>